<evidence type="ECO:0000313" key="3">
    <source>
        <dbReference type="Proteomes" id="UP001500582"/>
    </source>
</evidence>
<feature type="domain" description="DUF4185" evidence="1">
    <location>
        <begin position="64"/>
        <end position="371"/>
    </location>
</feature>
<dbReference type="InterPro" id="IPR036278">
    <property type="entry name" value="Sialidase_sf"/>
</dbReference>
<dbReference type="SUPFAM" id="SSF50939">
    <property type="entry name" value="Sialidases"/>
    <property type="match status" value="1"/>
</dbReference>
<gene>
    <name evidence="2" type="ORF">GCM10023149_11580</name>
</gene>
<comment type="caution">
    <text evidence="2">The sequence shown here is derived from an EMBL/GenBank/DDBJ whole genome shotgun (WGS) entry which is preliminary data.</text>
</comment>
<dbReference type="Proteomes" id="UP001500582">
    <property type="component" value="Unassembled WGS sequence"/>
</dbReference>
<evidence type="ECO:0000313" key="2">
    <source>
        <dbReference type="EMBL" id="GAA4315112.1"/>
    </source>
</evidence>
<evidence type="ECO:0000259" key="1">
    <source>
        <dbReference type="Pfam" id="PF13810"/>
    </source>
</evidence>
<proteinExistence type="predicted"/>
<dbReference type="InterPro" id="IPR025442">
    <property type="entry name" value="DUF4185"/>
</dbReference>
<keyword evidence="3" id="KW-1185">Reference proteome</keyword>
<dbReference type="Pfam" id="PF13810">
    <property type="entry name" value="DUF4185"/>
    <property type="match status" value="1"/>
</dbReference>
<sequence>MKRILCIVGVLAFAIMMICFKKDDLRALKKHVQKQKANNLIAVNLKRIARVTGATLPGETLPNPNNTPVKYDLGGTDLGIMWDMGKGRTGIFFGDSFGRNWKQTKEGGGNGANWRSNLLAFSADNKLDDGLTFSGMAMSTDGKSAREIVPSAHNTSGNGDWTTIPTAAIRVNGADYLHYMAVKKWGAPGTWSTNYSGLYRSTDDGKNWAKVPGVTFAAISNFAQAAYGKMDGYVYMLGTKAGRFGDVYLARFKEQNIAKQSNYEYHTKTGWVKGNEAKASPIFNGPAGELSLAYNTKYKRWMVTYLDEHRRKIMLRDAVTINGKWSDAKLLVSGDDYPGLYGAFIHPQKNDGDELYFLMSQWQPYNVFLFRVDLRLTEYVN</sequence>
<name>A0ABP8G127_9SPHI</name>
<accession>A0ABP8G127</accession>
<dbReference type="Gene3D" id="2.130.10.10">
    <property type="entry name" value="YVTN repeat-like/Quinoprotein amine dehydrogenase"/>
    <property type="match status" value="1"/>
</dbReference>
<dbReference type="EMBL" id="BAABFT010000002">
    <property type="protein sequence ID" value="GAA4315112.1"/>
    <property type="molecule type" value="Genomic_DNA"/>
</dbReference>
<dbReference type="RefSeq" id="WP_345210063.1">
    <property type="nucleotide sequence ID" value="NZ_BAABFT010000002.1"/>
</dbReference>
<dbReference type="InterPro" id="IPR015943">
    <property type="entry name" value="WD40/YVTN_repeat-like_dom_sf"/>
</dbReference>
<organism evidence="2 3">
    <name type="scientific">Mucilaginibacter gynuensis</name>
    <dbReference type="NCBI Taxonomy" id="1302236"/>
    <lineage>
        <taxon>Bacteria</taxon>
        <taxon>Pseudomonadati</taxon>
        <taxon>Bacteroidota</taxon>
        <taxon>Sphingobacteriia</taxon>
        <taxon>Sphingobacteriales</taxon>
        <taxon>Sphingobacteriaceae</taxon>
        <taxon>Mucilaginibacter</taxon>
    </lineage>
</organism>
<protein>
    <submittedName>
        <fullName evidence="2">DUF4185 domain-containing protein</fullName>
    </submittedName>
</protein>
<reference evidence="3" key="1">
    <citation type="journal article" date="2019" name="Int. J. Syst. Evol. Microbiol.">
        <title>The Global Catalogue of Microorganisms (GCM) 10K type strain sequencing project: providing services to taxonomists for standard genome sequencing and annotation.</title>
        <authorList>
            <consortium name="The Broad Institute Genomics Platform"/>
            <consortium name="The Broad Institute Genome Sequencing Center for Infectious Disease"/>
            <person name="Wu L."/>
            <person name="Ma J."/>
        </authorList>
    </citation>
    <scope>NUCLEOTIDE SEQUENCE [LARGE SCALE GENOMIC DNA]</scope>
    <source>
        <strain evidence="3">JCM 17705</strain>
    </source>
</reference>